<evidence type="ECO:0000256" key="2">
    <source>
        <dbReference type="ARBA" id="ARBA00009784"/>
    </source>
</evidence>
<dbReference type="AlphaFoldDB" id="A0AB39UV97"/>
<protein>
    <recommendedName>
        <fullName evidence="7">UPF0056 membrane protein</fullName>
    </recommendedName>
</protein>
<name>A0AB39UV97_9GAMM</name>
<organism evidence="8">
    <name type="scientific">Thermohahella caldifontis</name>
    <dbReference type="NCBI Taxonomy" id="3142973"/>
    <lineage>
        <taxon>Bacteria</taxon>
        <taxon>Pseudomonadati</taxon>
        <taxon>Pseudomonadota</taxon>
        <taxon>Gammaproteobacteria</taxon>
        <taxon>Oceanospirillales</taxon>
        <taxon>Hahellaceae</taxon>
        <taxon>Thermohahella</taxon>
    </lineage>
</organism>
<keyword evidence="6 7" id="KW-0472">Membrane</keyword>
<evidence type="ECO:0000256" key="3">
    <source>
        <dbReference type="ARBA" id="ARBA00022475"/>
    </source>
</evidence>
<dbReference type="EMBL" id="CP154858">
    <property type="protein sequence ID" value="XDT71750.1"/>
    <property type="molecule type" value="Genomic_DNA"/>
</dbReference>
<dbReference type="PANTHER" id="PTHR33508:SF1">
    <property type="entry name" value="UPF0056 MEMBRANE PROTEIN YHCE"/>
    <property type="match status" value="1"/>
</dbReference>
<keyword evidence="5 7" id="KW-1133">Transmembrane helix</keyword>
<feature type="transmembrane region" description="Helical" evidence="7">
    <location>
        <begin position="151"/>
        <end position="175"/>
    </location>
</feature>
<dbReference type="GO" id="GO:0005886">
    <property type="term" value="C:plasma membrane"/>
    <property type="evidence" value="ECO:0007669"/>
    <property type="project" value="UniProtKB-SubCell"/>
</dbReference>
<sequence>MSLSADWNFILLCATSLFVMINPFGIAPVYLSLTHGMTPVERRFVAGRASLTALVIMVIFAVAGNFIFDFFGVRISSLKIVGGIIFFMLGYDLLNARLSSIKNESVSARQEYSRDIAITPLAIPILCGPGALANVVILAHEAANPVQKAGLLAAAVTVIGINYVGLVGASTLLRWLGESGNKVMMRIMGLIMMVIAVEFFFAGLVPRLQELGTALQNGS</sequence>
<dbReference type="InterPro" id="IPR002771">
    <property type="entry name" value="Multi_antbiot-R_MarC"/>
</dbReference>
<gene>
    <name evidence="8" type="ORF">AAIA72_13190</name>
</gene>
<dbReference type="PANTHER" id="PTHR33508">
    <property type="entry name" value="UPF0056 MEMBRANE PROTEIN YHCE"/>
    <property type="match status" value="1"/>
</dbReference>
<keyword evidence="3" id="KW-1003">Cell membrane</keyword>
<dbReference type="RefSeq" id="WP_369600775.1">
    <property type="nucleotide sequence ID" value="NZ_CP154858.1"/>
</dbReference>
<dbReference type="Pfam" id="PF01914">
    <property type="entry name" value="MarC"/>
    <property type="match status" value="1"/>
</dbReference>
<dbReference type="KEGG" id="tcd:AAIA72_13190"/>
<feature type="transmembrane region" description="Helical" evidence="7">
    <location>
        <begin position="6"/>
        <end position="33"/>
    </location>
</feature>
<evidence type="ECO:0000313" key="8">
    <source>
        <dbReference type="EMBL" id="XDT71750.1"/>
    </source>
</evidence>
<keyword evidence="4 7" id="KW-0812">Transmembrane</keyword>
<evidence type="ECO:0000256" key="1">
    <source>
        <dbReference type="ARBA" id="ARBA00004651"/>
    </source>
</evidence>
<evidence type="ECO:0000256" key="7">
    <source>
        <dbReference type="RuleBase" id="RU362048"/>
    </source>
</evidence>
<feature type="transmembrane region" description="Helical" evidence="7">
    <location>
        <begin position="115"/>
        <end position="139"/>
    </location>
</feature>
<comment type="subcellular location">
    <subcellularLocation>
        <location evidence="1 7">Cell membrane</location>
        <topology evidence="1 7">Multi-pass membrane protein</topology>
    </subcellularLocation>
</comment>
<feature type="transmembrane region" description="Helical" evidence="7">
    <location>
        <begin position="187"/>
        <end position="205"/>
    </location>
</feature>
<accession>A0AB39UV97</accession>
<feature type="transmembrane region" description="Helical" evidence="7">
    <location>
        <begin position="74"/>
        <end position="94"/>
    </location>
</feature>
<evidence type="ECO:0000256" key="4">
    <source>
        <dbReference type="ARBA" id="ARBA00022692"/>
    </source>
</evidence>
<proteinExistence type="inferred from homology"/>
<reference evidence="8" key="1">
    <citation type="submission" date="2024-05" db="EMBL/GenBank/DDBJ databases">
        <title>Genome sequencing of novel strain.</title>
        <authorList>
            <person name="Ganbat D."/>
            <person name="Ganbat S."/>
            <person name="Lee S.-J."/>
        </authorList>
    </citation>
    <scope>NUCLEOTIDE SEQUENCE</scope>
    <source>
        <strain evidence="8">SMD15-11</strain>
    </source>
</reference>
<comment type="similarity">
    <text evidence="2 7">Belongs to the UPF0056 (MarC) family.</text>
</comment>
<evidence type="ECO:0000256" key="5">
    <source>
        <dbReference type="ARBA" id="ARBA00022989"/>
    </source>
</evidence>
<evidence type="ECO:0000256" key="6">
    <source>
        <dbReference type="ARBA" id="ARBA00023136"/>
    </source>
</evidence>
<dbReference type="NCBIfam" id="TIGR00427">
    <property type="entry name" value="NAAT family transporter"/>
    <property type="match status" value="1"/>
</dbReference>
<feature type="transmembrane region" description="Helical" evidence="7">
    <location>
        <begin position="45"/>
        <end position="68"/>
    </location>
</feature>